<gene>
    <name evidence="4" type="ORF">A1Q1_01743</name>
</gene>
<feature type="compositionally biased region" description="Low complexity" evidence="1">
    <location>
        <begin position="137"/>
        <end position="166"/>
    </location>
</feature>
<feature type="signal peptide" evidence="2">
    <location>
        <begin position="1"/>
        <end position="17"/>
    </location>
</feature>
<feature type="compositionally biased region" description="Low complexity" evidence="1">
    <location>
        <begin position="460"/>
        <end position="503"/>
    </location>
</feature>
<dbReference type="AlphaFoldDB" id="J6EWV5"/>
<feature type="domain" description="GH18" evidence="3">
    <location>
        <begin position="219"/>
        <end position="399"/>
    </location>
</feature>
<dbReference type="RefSeq" id="XP_014180257.1">
    <property type="nucleotide sequence ID" value="XM_014324782.1"/>
</dbReference>
<feature type="compositionally biased region" description="Acidic residues" evidence="1">
    <location>
        <begin position="450"/>
        <end position="459"/>
    </location>
</feature>
<dbReference type="InterPro" id="IPR001223">
    <property type="entry name" value="Glyco_hydro18_cat"/>
</dbReference>
<name>J6EWV5_TRIAS</name>
<feature type="compositionally biased region" description="Low complexity" evidence="1">
    <location>
        <begin position="593"/>
        <end position="659"/>
    </location>
</feature>
<accession>J6EWV5</accession>
<evidence type="ECO:0000313" key="4">
    <source>
        <dbReference type="EMBL" id="EJT49094.1"/>
    </source>
</evidence>
<feature type="region of interest" description="Disordered" evidence="1">
    <location>
        <begin position="515"/>
        <end position="690"/>
    </location>
</feature>
<dbReference type="KEGG" id="tasa:A1Q1_01743"/>
<comment type="caution">
    <text evidence="4">The sequence shown here is derived from an EMBL/GenBank/DDBJ whole genome shotgun (WGS) entry which is preliminary data.</text>
</comment>
<evidence type="ECO:0000256" key="1">
    <source>
        <dbReference type="SAM" id="MobiDB-lite"/>
    </source>
</evidence>
<dbReference type="OrthoDB" id="3012298at2759"/>
<evidence type="ECO:0000259" key="3">
    <source>
        <dbReference type="Pfam" id="PF00704"/>
    </source>
</evidence>
<proteinExistence type="predicted"/>
<dbReference type="Gene3D" id="3.20.20.80">
    <property type="entry name" value="Glycosidases"/>
    <property type="match status" value="1"/>
</dbReference>
<feature type="compositionally biased region" description="Polar residues" evidence="1">
    <location>
        <begin position="113"/>
        <end position="136"/>
    </location>
</feature>
<reference evidence="4 5" key="1">
    <citation type="journal article" date="2012" name="Eukaryot. Cell">
        <title>Draft genome sequence of CBS 2479, the standard type strain of Trichosporon asahii.</title>
        <authorList>
            <person name="Yang R.Y."/>
            <person name="Li H.T."/>
            <person name="Zhu H."/>
            <person name="Zhou G.P."/>
            <person name="Wang M."/>
            <person name="Wang L."/>
        </authorList>
    </citation>
    <scope>NUCLEOTIDE SEQUENCE [LARGE SCALE GENOMIC DNA]</scope>
    <source>
        <strain evidence="5">ATCC 90039 / CBS 2479 / JCM 2466 / KCTC 7840 / NCYC 2677 / UAMH 7654</strain>
    </source>
</reference>
<evidence type="ECO:0000313" key="5">
    <source>
        <dbReference type="Proteomes" id="UP000002748"/>
    </source>
</evidence>
<dbReference type="CDD" id="cd00598">
    <property type="entry name" value="GH18_chitinase-like"/>
    <property type="match status" value="1"/>
</dbReference>
<feature type="region of interest" description="Disordered" evidence="1">
    <location>
        <begin position="27"/>
        <end position="60"/>
    </location>
</feature>
<sequence length="690" mass="70664">MLLNVLAALSLSTCVSSSPIWHSSLAGRGEPATANKAASQSGGAVAGHGASSSTATTSSTGSTVAAQVSATPINSTTNQITKSECSHGAFQCSGQNLQDEQNMYGEAGLRLANSTTSATSPSHEASNSTSTSFTGLNTTGSSGSREGTNGTNGNSTIGGSISPGGNSSWTAPHRVIYANLATKSETGFPDPDQLGDFNRLIISVYLADGRKAFDNAKAWADMESKKRQSLLDAYHERGIAVMFSLFGSTDAPTSKEKCDPVKFADEVANFTLQYGFDGVDADYEDFDAMNAGEAVAWLTPFQKRLREKLPTHLISHAPIAPWLAEDKYKDGAYAGFHKQAGDGVDFYNLQYYNQEGQYEDCESVMTDASRTQYPKTSIKELHEGLGIPREKLVLGKPVAKGEAASGFMTPDDLGQCFALNDFEWPESLMFWQWKDEEFLASVLESSDCEEWGYEDDSTDEASSSATTTSLMASATSNGASSSTSVGSNGSTPSTKPSTSPSISSSLVSAAVSSPATTMSSSSTTSASATTSSVSSTSTSTSAPAMCAMPYSSASSMPSLSPGSSDSASIVSATGSSSAPAANPTSVAREAPDMSSPSSSAASGSSPAGNSSMPAPSNGTASSGSPAASSPASDSGNWMDPSPSDSASSALAASASAIPSTGEPEGGNWIDASTDSASHSASEIHAMPSPS</sequence>
<dbReference type="InterPro" id="IPR017853">
    <property type="entry name" value="GH"/>
</dbReference>
<feature type="compositionally biased region" description="Low complexity" evidence="1">
    <location>
        <begin position="670"/>
        <end position="680"/>
    </location>
</feature>
<keyword evidence="2" id="KW-0732">Signal</keyword>
<feature type="compositionally biased region" description="Low complexity" evidence="1">
    <location>
        <begin position="515"/>
        <end position="578"/>
    </location>
</feature>
<evidence type="ECO:0000256" key="2">
    <source>
        <dbReference type="SAM" id="SignalP"/>
    </source>
</evidence>
<feature type="region of interest" description="Disordered" evidence="1">
    <location>
        <begin position="450"/>
        <end position="503"/>
    </location>
</feature>
<protein>
    <recommendedName>
        <fullName evidence="3">GH18 domain-containing protein</fullName>
    </recommendedName>
</protein>
<feature type="chain" id="PRO_5003787945" description="GH18 domain-containing protein" evidence="2">
    <location>
        <begin position="18"/>
        <end position="690"/>
    </location>
</feature>
<feature type="region of interest" description="Disordered" evidence="1">
    <location>
        <begin position="113"/>
        <end position="166"/>
    </location>
</feature>
<feature type="compositionally biased region" description="Low complexity" evidence="1">
    <location>
        <begin position="37"/>
        <end position="60"/>
    </location>
</feature>
<organism evidence="4 5">
    <name type="scientific">Trichosporon asahii var. asahii (strain ATCC 90039 / CBS 2479 / JCM 2466 / KCTC 7840 / NBRC 103889/ NCYC 2677 / UAMH 7654)</name>
    <name type="common">Yeast</name>
    <dbReference type="NCBI Taxonomy" id="1186058"/>
    <lineage>
        <taxon>Eukaryota</taxon>
        <taxon>Fungi</taxon>
        <taxon>Dikarya</taxon>
        <taxon>Basidiomycota</taxon>
        <taxon>Agaricomycotina</taxon>
        <taxon>Tremellomycetes</taxon>
        <taxon>Trichosporonales</taxon>
        <taxon>Trichosporonaceae</taxon>
        <taxon>Trichosporon</taxon>
    </lineage>
</organism>
<dbReference type="SUPFAM" id="SSF51445">
    <property type="entry name" value="(Trans)glycosidases"/>
    <property type="match status" value="1"/>
</dbReference>
<dbReference type="GeneID" id="25985257"/>
<dbReference type="Pfam" id="PF00704">
    <property type="entry name" value="Glyco_hydro_18"/>
    <property type="match status" value="1"/>
</dbReference>
<dbReference type="HOGENOM" id="CLU_399119_0_0_1"/>
<dbReference type="VEuPathDB" id="FungiDB:A1Q1_01743"/>
<dbReference type="GO" id="GO:0005975">
    <property type="term" value="P:carbohydrate metabolic process"/>
    <property type="evidence" value="ECO:0007669"/>
    <property type="project" value="InterPro"/>
</dbReference>
<dbReference type="Proteomes" id="UP000002748">
    <property type="component" value="Unassembled WGS sequence"/>
</dbReference>
<dbReference type="EMBL" id="ALBS01000178">
    <property type="protein sequence ID" value="EJT49094.1"/>
    <property type="molecule type" value="Genomic_DNA"/>
</dbReference>